<keyword evidence="5 8" id="KW-0269">Exonuclease</keyword>
<dbReference type="InterPro" id="IPR001900">
    <property type="entry name" value="RNase_II/R"/>
</dbReference>
<reference evidence="11 12" key="1">
    <citation type="journal article" date="2022" name="Nat. Ecol. Evol.">
        <title>A masculinizing supergene underlies an exaggerated male reproductive morph in a spider.</title>
        <authorList>
            <person name="Hendrickx F."/>
            <person name="De Corte Z."/>
            <person name="Sonet G."/>
            <person name="Van Belleghem S.M."/>
            <person name="Kostlbacher S."/>
            <person name="Vangestel C."/>
        </authorList>
    </citation>
    <scope>NUCLEOTIDE SEQUENCE [LARGE SCALE GENOMIC DNA]</scope>
    <source>
        <strain evidence="11">W744_W776</strain>
    </source>
</reference>
<accession>A0AAV6VT01</accession>
<dbReference type="InterPro" id="IPR012340">
    <property type="entry name" value="NA-bd_OB-fold"/>
</dbReference>
<protein>
    <recommendedName>
        <fullName evidence="8">DIS3-like exonuclease 2</fullName>
        <ecNumber evidence="8">3.1.13.-</ecNumber>
    </recommendedName>
</protein>
<dbReference type="Proteomes" id="UP000827092">
    <property type="component" value="Unassembled WGS sequence"/>
</dbReference>
<evidence type="ECO:0000313" key="11">
    <source>
        <dbReference type="EMBL" id="KAG8198903.1"/>
    </source>
</evidence>
<dbReference type="HAMAP" id="MF_03045">
    <property type="entry name" value="DIS3L2"/>
    <property type="match status" value="1"/>
</dbReference>
<dbReference type="PROSITE" id="PS01175">
    <property type="entry name" value="RIBONUCLEASE_II"/>
    <property type="match status" value="1"/>
</dbReference>
<dbReference type="Pfam" id="PF17877">
    <property type="entry name" value="Dis3l2_C_term"/>
    <property type="match status" value="1"/>
</dbReference>
<keyword evidence="12" id="KW-1185">Reference proteome</keyword>
<sequence length="1360" mass="151517">MEELELAASKILAEALNGSQNGSLPNSSGTPSSSQPKKNEGAIKKKTPQSIRKKPLNNGSTNDSAEPDSKAMKSKKKGKKADIDKTASRSTDPGGSGTPKQKKPGRPSYSDSNVFSDISAKMNSSDNLRNSKGSRRASLPNHNQGLQGACGNSASKPVFHTPDKNNSKLRSKTPECPNSSNKPQQPKKFTPKKSTKFEPYIPLFKVQQGLKRGEFIEGALRINPRNYEDAYLNSPDGKMDIYIGGMQDRNRALNGDIVAVQINPKQEWRVLCDAIKDYHEKTGECVVETACVPVSSPPCKIHTPDRLSRSRPLSSNSWGSSASGARLPDTLEILGVDKLAQQLEELSAAQSSSKRQKPKRKSKSNQQSKDSTSEKTSASYSQESSEDCLDPKSPMHFAQDLKDSHGTARTEKANTDTACIEKDLETSNSNANNHDSVYPACDMSEIGTFNIDVKQNLISLNPWESERSALNIIVSPEDLLTVDGDSLLNNQIANNFIEIDNSENENNVIIVPPGELSGDEFTDSASVGSTQSEHLNQVIEDAEFLACQQDADNNNVELDNYNNQNIINQVSSTDFPSLNPLHNTTTQREKSIELDCRVQHNQTLPVLSHVEVHSDSVICSGIAQFSIANSSSGENDESNSLVIEEFRAPDNLVNLSQPIPTSNVSPLVITSNNEANTVASLSNKKSRRRKKKKKPDTPVVRQQDANLNLISNDPSTWTVEKIMKHPEWPRFVQKTGKVVHILERKHSCIAAGHLKLFPDKNPKRALFSPNDSRVPRIMVPMSDCPPNFFHRHFDYANYLFLARIVEWNETSTFAAGHLIKGLGNSGDVEAQTEGILVENSVDYEEFPEAVLECLPQEEWKIPKREIERRRDFRQQCIFTIDPATARDMDDAVSCSRLENGNFEVGVHIADVTYFVEPGTLLDKYASERSTSVYLIQKVVPMLPRLLCDNLCSLNPNQDRLTFSVLWEMSPDGQICNQWIGRSIINSCAKLSYEHAQSMIENPINDCFSSEFPEVYGDFSLSDISRRINDLQSLAVKLRDKRFEEGALRLDQVKLQFTLDKETGLPSGYSLYVQRDSNKLIEEFMLLANMTVAEHIYKAFPELSMLRRHPPPQPKLLDDTVKMCEAMGVIIDARSSGTLQTSIAHYMGDDYMSKARTELLTSIFSKPMNCALYFCTGILEEETMFQHYALNVPLYTHFTSPIRRYPDVIVHRLLAASLNYGPPPKMSPNEMEICAAHCNDKKYNAKKVSDQSAEMFLAAFIREIGSVSANAIIVGVMDHSFDCLILDMGIVKRVYCDKLPLVKKEFKRSHGVSRLNIFWKDPAYEKGLEQVIVIFALVDVLLSVEKDSLVIKATLKKPGSL</sequence>
<feature type="compositionally biased region" description="Basic and acidic residues" evidence="9">
    <location>
        <begin position="399"/>
        <end position="414"/>
    </location>
</feature>
<comment type="caution">
    <text evidence="11">The sequence shown here is derived from an EMBL/GenBank/DDBJ whole genome shotgun (WGS) entry which is preliminary data.</text>
</comment>
<keyword evidence="3 8" id="KW-0479">Metal-binding</keyword>
<feature type="region of interest" description="Disordered" evidence="9">
    <location>
        <begin position="298"/>
        <end position="324"/>
    </location>
</feature>
<keyword evidence="7 8" id="KW-0694">RNA-binding</keyword>
<feature type="binding site" evidence="8">
    <location>
        <position position="890"/>
    </location>
    <ligand>
        <name>Mg(2+)</name>
        <dbReference type="ChEBI" id="CHEBI:18420"/>
    </ligand>
</feature>
<dbReference type="InterPro" id="IPR022966">
    <property type="entry name" value="RNase_II/R_CS"/>
</dbReference>
<keyword evidence="8" id="KW-0464">Manganese</keyword>
<feature type="compositionally biased region" description="Basic residues" evidence="9">
    <location>
        <begin position="684"/>
        <end position="694"/>
    </location>
</feature>
<evidence type="ECO:0000256" key="8">
    <source>
        <dbReference type="HAMAP-Rule" id="MF_03045"/>
    </source>
</evidence>
<dbReference type="GO" id="GO:0000932">
    <property type="term" value="C:P-body"/>
    <property type="evidence" value="ECO:0007669"/>
    <property type="project" value="UniProtKB-SubCell"/>
</dbReference>
<feature type="site" description="Important for catalytic activity" evidence="8">
    <location>
        <position position="889"/>
    </location>
</feature>
<keyword evidence="1 8" id="KW-0963">Cytoplasm</keyword>
<feature type="compositionally biased region" description="Low complexity" evidence="9">
    <location>
        <begin position="21"/>
        <end position="34"/>
    </location>
</feature>
<evidence type="ECO:0000256" key="9">
    <source>
        <dbReference type="SAM" id="MobiDB-lite"/>
    </source>
</evidence>
<dbReference type="Pfam" id="PF17849">
    <property type="entry name" value="OB_Dis3"/>
    <property type="match status" value="1"/>
</dbReference>
<feature type="compositionally biased region" description="Polar residues" evidence="9">
    <location>
        <begin position="374"/>
        <end position="383"/>
    </location>
</feature>
<dbReference type="GO" id="GO:0046872">
    <property type="term" value="F:metal ion binding"/>
    <property type="evidence" value="ECO:0007669"/>
    <property type="project" value="UniProtKB-KW"/>
</dbReference>
<feature type="compositionally biased region" description="Polar residues" evidence="9">
    <location>
        <begin position="109"/>
        <end position="131"/>
    </location>
</feature>
<evidence type="ECO:0000259" key="10">
    <source>
        <dbReference type="SMART" id="SM00955"/>
    </source>
</evidence>
<dbReference type="InterPro" id="IPR028591">
    <property type="entry name" value="DIS3L2"/>
</dbReference>
<feature type="region of interest" description="Disordered" evidence="9">
    <location>
        <begin position="346"/>
        <end position="414"/>
    </location>
</feature>
<gene>
    <name evidence="11" type="ORF">JTE90_015115</name>
</gene>
<keyword evidence="2 8" id="KW-0540">Nuclease</keyword>
<comment type="subcellular location">
    <subcellularLocation>
        <location evidence="8">Cytoplasm</location>
    </subcellularLocation>
    <subcellularLocation>
        <location evidence="8">Cytoplasm</location>
        <location evidence="8">P-body</location>
    </subcellularLocation>
</comment>
<evidence type="ECO:0000256" key="4">
    <source>
        <dbReference type="ARBA" id="ARBA00022801"/>
    </source>
</evidence>
<evidence type="ECO:0000313" key="12">
    <source>
        <dbReference type="Proteomes" id="UP000827092"/>
    </source>
</evidence>
<dbReference type="SMART" id="SM00955">
    <property type="entry name" value="RNB"/>
    <property type="match status" value="1"/>
</dbReference>
<dbReference type="InterPro" id="IPR041093">
    <property type="entry name" value="Dis3l2-like_C"/>
</dbReference>
<dbReference type="EC" id="3.1.13.-" evidence="8"/>
<organism evidence="11 12">
    <name type="scientific">Oedothorax gibbosus</name>
    <dbReference type="NCBI Taxonomy" id="931172"/>
    <lineage>
        <taxon>Eukaryota</taxon>
        <taxon>Metazoa</taxon>
        <taxon>Ecdysozoa</taxon>
        <taxon>Arthropoda</taxon>
        <taxon>Chelicerata</taxon>
        <taxon>Arachnida</taxon>
        <taxon>Araneae</taxon>
        <taxon>Araneomorphae</taxon>
        <taxon>Entelegynae</taxon>
        <taxon>Araneoidea</taxon>
        <taxon>Linyphiidae</taxon>
        <taxon>Erigoninae</taxon>
        <taxon>Oedothorax</taxon>
    </lineage>
</organism>
<name>A0AAV6VT01_9ARAC</name>
<dbReference type="InterPro" id="IPR041505">
    <property type="entry name" value="Dis3_CSD2"/>
</dbReference>
<dbReference type="PANTHER" id="PTHR23355">
    <property type="entry name" value="RIBONUCLEASE"/>
    <property type="match status" value="1"/>
</dbReference>
<dbReference type="InterPro" id="IPR033771">
    <property type="entry name" value="Rrp44_CSD1"/>
</dbReference>
<evidence type="ECO:0000256" key="5">
    <source>
        <dbReference type="ARBA" id="ARBA00022839"/>
    </source>
</evidence>
<feature type="binding site" evidence="8">
    <location>
        <position position="881"/>
    </location>
    <ligand>
        <name>Mg(2+)</name>
        <dbReference type="ChEBI" id="CHEBI:18420"/>
    </ligand>
</feature>
<proteinExistence type="inferred from homology"/>
<feature type="compositionally biased region" description="Polar residues" evidence="9">
    <location>
        <begin position="140"/>
        <end position="155"/>
    </location>
</feature>
<dbReference type="PANTHER" id="PTHR23355:SF9">
    <property type="entry name" value="DIS3-LIKE EXONUCLEASE 2"/>
    <property type="match status" value="1"/>
</dbReference>
<keyword evidence="6 8" id="KW-0460">Magnesium</keyword>
<dbReference type="Gene3D" id="2.40.50.690">
    <property type="match status" value="1"/>
</dbReference>
<comment type="similarity">
    <text evidence="8">Belongs to the RNR ribonuclease family. DIS3L2 subfamily.</text>
</comment>
<feature type="compositionally biased region" description="Low complexity" evidence="9">
    <location>
        <begin position="310"/>
        <end position="324"/>
    </location>
</feature>
<feature type="domain" description="RNB" evidence="10">
    <location>
        <begin position="869"/>
        <end position="1219"/>
    </location>
</feature>
<feature type="compositionally biased region" description="Basic residues" evidence="9">
    <location>
        <begin position="44"/>
        <end position="55"/>
    </location>
</feature>
<evidence type="ECO:0000256" key="2">
    <source>
        <dbReference type="ARBA" id="ARBA00022722"/>
    </source>
</evidence>
<dbReference type="Pfam" id="PF17216">
    <property type="entry name" value="Rrp44_CSD1"/>
    <property type="match status" value="1"/>
</dbReference>
<evidence type="ECO:0000256" key="7">
    <source>
        <dbReference type="ARBA" id="ARBA00022884"/>
    </source>
</evidence>
<keyword evidence="4 8" id="KW-0378">Hydrolase</keyword>
<dbReference type="GO" id="GO:0008266">
    <property type="term" value="F:poly(U) RNA binding"/>
    <property type="evidence" value="ECO:0007669"/>
    <property type="project" value="UniProtKB-ARBA"/>
</dbReference>
<dbReference type="Pfam" id="PF00773">
    <property type="entry name" value="RNB"/>
    <property type="match status" value="1"/>
</dbReference>
<dbReference type="InterPro" id="IPR050180">
    <property type="entry name" value="RNR_Ribonuclease"/>
</dbReference>
<evidence type="ECO:0000256" key="1">
    <source>
        <dbReference type="ARBA" id="ARBA00022490"/>
    </source>
</evidence>
<dbReference type="Gene3D" id="2.40.50.140">
    <property type="entry name" value="Nucleic acid-binding proteins"/>
    <property type="match status" value="1"/>
</dbReference>
<dbReference type="SUPFAM" id="SSF50249">
    <property type="entry name" value="Nucleic acid-binding proteins"/>
    <property type="match status" value="3"/>
</dbReference>
<comment type="cofactor">
    <cofactor evidence="8">
        <name>Mg(2+)</name>
        <dbReference type="ChEBI" id="CHEBI:18420"/>
    </cofactor>
    <cofactor evidence="8">
        <name>Mn(2+)</name>
        <dbReference type="ChEBI" id="CHEBI:29035"/>
    </cofactor>
</comment>
<feature type="region of interest" description="Disordered" evidence="9">
    <location>
        <begin position="17"/>
        <end position="194"/>
    </location>
</feature>
<evidence type="ECO:0000256" key="6">
    <source>
        <dbReference type="ARBA" id="ARBA00022842"/>
    </source>
</evidence>
<dbReference type="GO" id="GO:0000956">
    <property type="term" value="P:nuclear-transcribed mRNA catabolic process"/>
    <property type="evidence" value="ECO:0007669"/>
    <property type="project" value="UniProtKB-UniRule"/>
</dbReference>
<dbReference type="FunFam" id="2.40.50.700:FF:000003">
    <property type="entry name" value="DIS3-like exonuclease 2"/>
    <property type="match status" value="1"/>
</dbReference>
<dbReference type="EMBL" id="JAFNEN010000034">
    <property type="protein sequence ID" value="KAG8198903.1"/>
    <property type="molecule type" value="Genomic_DNA"/>
</dbReference>
<feature type="region of interest" description="Disordered" evidence="9">
    <location>
        <begin position="679"/>
        <end position="701"/>
    </location>
</feature>
<dbReference type="Gene3D" id="2.40.50.700">
    <property type="match status" value="1"/>
</dbReference>
<comment type="function">
    <text evidence="8">3'-5'-exoribonuclease that specifically recognizes RNAs polyuridylated at their 3' end and mediates their degradation. Component of an exosome-independent RNA degradation pathway that mediates degradation of cytoplasmic mRNAs that have been deadenylated and subsequently uridylated at their 3'.</text>
</comment>
<dbReference type="GO" id="GO:1990074">
    <property type="term" value="P:polyuridylation-dependent mRNA catabolic process"/>
    <property type="evidence" value="ECO:0007669"/>
    <property type="project" value="UniProtKB-UniRule"/>
</dbReference>
<evidence type="ECO:0000256" key="3">
    <source>
        <dbReference type="ARBA" id="ARBA00022723"/>
    </source>
</evidence>
<dbReference type="GO" id="GO:0000175">
    <property type="term" value="F:3'-5'-RNA exonuclease activity"/>
    <property type="evidence" value="ECO:0007669"/>
    <property type="project" value="UniProtKB-UniRule"/>
</dbReference>
<feature type="compositionally biased region" description="Basic residues" evidence="9">
    <location>
        <begin position="354"/>
        <end position="363"/>
    </location>
</feature>